<dbReference type="EMBL" id="UINC01135660">
    <property type="protein sequence ID" value="SVD19945.1"/>
    <property type="molecule type" value="Genomic_DNA"/>
</dbReference>
<dbReference type="PANTHER" id="PTHR11091">
    <property type="entry name" value="OXIDOREDUCTASE-RELATED"/>
    <property type="match status" value="1"/>
</dbReference>
<evidence type="ECO:0008006" key="4">
    <source>
        <dbReference type="Google" id="ProtNLM"/>
    </source>
</evidence>
<proteinExistence type="inferred from homology"/>
<protein>
    <recommendedName>
        <fullName evidence="4">Malate dehydrogenase</fullName>
    </recommendedName>
</protein>
<dbReference type="InterPro" id="IPR043143">
    <property type="entry name" value="Mal/L-sulf/L-lact_DH-like_NADP"/>
</dbReference>
<sequence>AEFIEMTSRVMIDTDLHGIDSHGIGMLSVYNNWRKMGRIVFDAPIKVVTNLPSLCLIDGGGGLGHPVGIQGMKIAITKAQETGLGMVSVRQSNHFGAAGYYARMALEHDLIGIAMTGTPGSAVVPTFGKKNMFGTNPIAFAAPTRRNPPFVLDMATSTIAIGKLAVAKRLGLPVKEGWALDEDGNPTTDPVVAREARKLTPLGGTRDLGSHKGYGLAAMVDILSSTLSGAGILCVTRDKGEEFNIGRVGHFFLALNPATIRGDDGFPDELDDLIDVLHATPPVKKDQPVLVAGDPEWEAFKIR</sequence>
<feature type="non-terminal residue" evidence="3">
    <location>
        <position position="303"/>
    </location>
</feature>
<feature type="non-terminal residue" evidence="3">
    <location>
        <position position="1"/>
    </location>
</feature>
<name>A0A382TDR8_9ZZZZ</name>
<reference evidence="3" key="1">
    <citation type="submission" date="2018-05" db="EMBL/GenBank/DDBJ databases">
        <authorList>
            <person name="Lanie J.A."/>
            <person name="Ng W.-L."/>
            <person name="Kazmierczak K.M."/>
            <person name="Andrzejewski T.M."/>
            <person name="Davidsen T.M."/>
            <person name="Wayne K.J."/>
            <person name="Tettelin H."/>
            <person name="Glass J.I."/>
            <person name="Rusch D."/>
            <person name="Podicherti R."/>
            <person name="Tsui H.-C.T."/>
            <person name="Winkler M.E."/>
        </authorList>
    </citation>
    <scope>NUCLEOTIDE SEQUENCE</scope>
</reference>
<dbReference type="Gene3D" id="1.10.1530.10">
    <property type="match status" value="1"/>
</dbReference>
<dbReference type="GO" id="GO:0016491">
    <property type="term" value="F:oxidoreductase activity"/>
    <property type="evidence" value="ECO:0007669"/>
    <property type="project" value="UniProtKB-KW"/>
</dbReference>
<evidence type="ECO:0000256" key="2">
    <source>
        <dbReference type="ARBA" id="ARBA00023002"/>
    </source>
</evidence>
<evidence type="ECO:0000313" key="3">
    <source>
        <dbReference type="EMBL" id="SVD19945.1"/>
    </source>
</evidence>
<dbReference type="PANTHER" id="PTHR11091:SF0">
    <property type="entry name" value="MALATE DEHYDROGENASE"/>
    <property type="match status" value="1"/>
</dbReference>
<evidence type="ECO:0000256" key="1">
    <source>
        <dbReference type="ARBA" id="ARBA00006056"/>
    </source>
</evidence>
<dbReference type="SUPFAM" id="SSF89733">
    <property type="entry name" value="L-sulfolactate dehydrogenase-like"/>
    <property type="match status" value="1"/>
</dbReference>
<organism evidence="3">
    <name type="scientific">marine metagenome</name>
    <dbReference type="NCBI Taxonomy" id="408172"/>
    <lineage>
        <taxon>unclassified sequences</taxon>
        <taxon>metagenomes</taxon>
        <taxon>ecological metagenomes</taxon>
    </lineage>
</organism>
<dbReference type="InterPro" id="IPR043144">
    <property type="entry name" value="Mal/L-sulf/L-lact_DH-like_ah"/>
</dbReference>
<dbReference type="Gene3D" id="3.30.1370.60">
    <property type="entry name" value="Hypothetical oxidoreductase yiak, domain 2"/>
    <property type="match status" value="1"/>
</dbReference>
<dbReference type="Pfam" id="PF02615">
    <property type="entry name" value="Ldh_2"/>
    <property type="match status" value="1"/>
</dbReference>
<dbReference type="AlphaFoldDB" id="A0A382TDR8"/>
<gene>
    <name evidence="3" type="ORF">METZ01_LOCUS372799</name>
</gene>
<dbReference type="InterPro" id="IPR036111">
    <property type="entry name" value="Mal/L-sulfo/L-lacto_DH-like_sf"/>
</dbReference>
<accession>A0A382TDR8</accession>
<comment type="similarity">
    <text evidence="1">Belongs to the LDH2/MDH2 oxidoreductase family.</text>
</comment>
<keyword evidence="2" id="KW-0560">Oxidoreductase</keyword>
<dbReference type="InterPro" id="IPR003767">
    <property type="entry name" value="Malate/L-lactate_DH-like"/>
</dbReference>